<evidence type="ECO:0000313" key="14">
    <source>
        <dbReference type="Proteomes" id="UP001583177"/>
    </source>
</evidence>
<evidence type="ECO:0000256" key="9">
    <source>
        <dbReference type="SAM" id="MobiDB-lite"/>
    </source>
</evidence>
<feature type="region of interest" description="Disordered" evidence="9">
    <location>
        <begin position="393"/>
        <end position="467"/>
    </location>
</feature>
<dbReference type="PROSITE" id="PS51466">
    <property type="entry name" value="PINIT"/>
    <property type="match status" value="1"/>
</dbReference>
<dbReference type="Gene3D" id="3.30.40.10">
    <property type="entry name" value="Zinc/RING finger domain, C3HC4 (zinc finger)"/>
    <property type="match status" value="1"/>
</dbReference>
<organism evidence="13 14">
    <name type="scientific">Diaporthe australafricana</name>
    <dbReference type="NCBI Taxonomy" id="127596"/>
    <lineage>
        <taxon>Eukaryota</taxon>
        <taxon>Fungi</taxon>
        <taxon>Dikarya</taxon>
        <taxon>Ascomycota</taxon>
        <taxon>Pezizomycotina</taxon>
        <taxon>Sordariomycetes</taxon>
        <taxon>Sordariomycetidae</taxon>
        <taxon>Diaporthales</taxon>
        <taxon>Diaporthaceae</taxon>
        <taxon>Diaporthe</taxon>
    </lineage>
</organism>
<dbReference type="CDD" id="cd16792">
    <property type="entry name" value="SP-RING_Siz-like"/>
    <property type="match status" value="1"/>
</dbReference>
<dbReference type="Pfam" id="PF14324">
    <property type="entry name" value="PINIT"/>
    <property type="match status" value="1"/>
</dbReference>
<keyword evidence="14" id="KW-1185">Reference proteome</keyword>
<accession>A0ABR3WXQ1</accession>
<dbReference type="Pfam" id="PF02891">
    <property type="entry name" value="zf-MIZ"/>
    <property type="match status" value="1"/>
</dbReference>
<keyword evidence="4" id="KW-0479">Metal-binding</keyword>
<evidence type="ECO:0000256" key="6">
    <source>
        <dbReference type="ARBA" id="ARBA00022786"/>
    </source>
</evidence>
<feature type="domain" description="SAP" evidence="10">
    <location>
        <begin position="23"/>
        <end position="57"/>
    </location>
</feature>
<dbReference type="SMART" id="SM00513">
    <property type="entry name" value="SAP"/>
    <property type="match status" value="1"/>
</dbReference>
<proteinExistence type="inferred from homology"/>
<keyword evidence="13" id="KW-0436">Ligase</keyword>
<evidence type="ECO:0000256" key="2">
    <source>
        <dbReference type="ARBA" id="ARBA00005383"/>
    </source>
</evidence>
<dbReference type="Gene3D" id="2.60.120.780">
    <property type="entry name" value="PINIT domain"/>
    <property type="match status" value="1"/>
</dbReference>
<keyword evidence="5 8" id="KW-0863">Zinc-finger</keyword>
<gene>
    <name evidence="13" type="primary">pli1</name>
    <name evidence="13" type="ORF">Daus18300_005897</name>
</gene>
<comment type="similarity">
    <text evidence="2">Belongs to the PIAS family.</text>
</comment>
<keyword evidence="7" id="KW-0862">Zinc</keyword>
<feature type="domain" description="SP-RING-type" evidence="11">
    <location>
        <begin position="263"/>
        <end position="348"/>
    </location>
</feature>
<dbReference type="InterPro" id="IPR023321">
    <property type="entry name" value="PINIT"/>
</dbReference>
<keyword evidence="6" id="KW-0833">Ubl conjugation pathway</keyword>
<evidence type="ECO:0000256" key="5">
    <source>
        <dbReference type="ARBA" id="ARBA00022771"/>
    </source>
</evidence>
<keyword evidence="3" id="KW-0808">Transferase</keyword>
<evidence type="ECO:0000259" key="10">
    <source>
        <dbReference type="PROSITE" id="PS50800"/>
    </source>
</evidence>
<feature type="domain" description="PINIT" evidence="12">
    <location>
        <begin position="41"/>
        <end position="235"/>
    </location>
</feature>
<sequence>MDSNNSLPPPDQYRSLVKRLQSSNYLLNKQLQHICLVNGLRTSGVKAELQRRILDALEKAYTQVDPRAYRDIEQSVHREKNGGLPAPHDALSSTLPVPNNAQSVSPNMNNYGYQNGYPGYGGVNGQRSHQMPPQEKDMRVLVFCAGANTGPQDIAFPHQSELKVNGGDVKANLRGLKNKPGSTRPVDITDLLRLKIPTYTNNIEFTYALTQKAGDKASQSNSQRFYLVVNVCKTTPVDSLVRTISGKRISKASVLLELTRKAHDAEIEMSSQVLSLKCPLSYMRLVTPCRATTCTHVQCFDATSYLQLQQQGPQWLCPVCSKSAPYERLAIDEYVRDILDRTSRSVEQVDIEPNGQWKAHGSIEEELEPEPEHEAFAIDDDDLVISEISYVGNRGTNTPNTLAPTTSTPTPVTAASREGSSMPRSGGNKRSHAEVIDLTLSEDEEAPQPPRKKMQYGPGSAYSSYLG</sequence>
<dbReference type="PROSITE" id="PS51044">
    <property type="entry name" value="ZF_SP_RING"/>
    <property type="match status" value="1"/>
</dbReference>
<comment type="caution">
    <text evidence="13">The sequence shown here is derived from an EMBL/GenBank/DDBJ whole genome shotgun (WGS) entry which is preliminary data.</text>
</comment>
<name>A0ABR3WXQ1_9PEZI</name>
<dbReference type="InterPro" id="IPR003034">
    <property type="entry name" value="SAP_dom"/>
</dbReference>
<evidence type="ECO:0000256" key="3">
    <source>
        <dbReference type="ARBA" id="ARBA00022679"/>
    </source>
</evidence>
<dbReference type="InterPro" id="IPR031141">
    <property type="entry name" value="SIZ1/2_SP-RING"/>
</dbReference>
<dbReference type="PANTHER" id="PTHR10782:SF4">
    <property type="entry name" value="TONALLI, ISOFORM E"/>
    <property type="match status" value="1"/>
</dbReference>
<dbReference type="PANTHER" id="PTHR10782">
    <property type="entry name" value="ZINC FINGER MIZ DOMAIN-CONTAINING PROTEIN"/>
    <property type="match status" value="1"/>
</dbReference>
<reference evidence="13 14" key="1">
    <citation type="journal article" date="2024" name="IMA Fungus">
        <title>IMA Genome - F19 : A genome assembly and annotation guide to empower mycologists, including annotated draft genome sequences of Ceratocystis pirilliformis, Diaporthe australafricana, Fusarium ophioides, Paecilomyces lecythidis, and Sporothrix stenoceras.</title>
        <authorList>
            <person name="Aylward J."/>
            <person name="Wilson A.M."/>
            <person name="Visagie C.M."/>
            <person name="Spraker J."/>
            <person name="Barnes I."/>
            <person name="Buitendag C."/>
            <person name="Ceriani C."/>
            <person name="Del Mar Angel L."/>
            <person name="du Plessis D."/>
            <person name="Fuchs T."/>
            <person name="Gasser K."/>
            <person name="Kramer D."/>
            <person name="Li W."/>
            <person name="Munsamy K."/>
            <person name="Piso A."/>
            <person name="Price J.L."/>
            <person name="Sonnekus B."/>
            <person name="Thomas C."/>
            <person name="van der Nest A."/>
            <person name="van Dijk A."/>
            <person name="van Heerden A."/>
            <person name="van Vuuren N."/>
            <person name="Yilmaz N."/>
            <person name="Duong T.A."/>
            <person name="van der Merwe N.A."/>
            <person name="Wingfield M.J."/>
            <person name="Wingfield B.D."/>
        </authorList>
    </citation>
    <scope>NUCLEOTIDE SEQUENCE [LARGE SCALE GENOMIC DNA]</scope>
    <source>
        <strain evidence="13 14">CMW 18300</strain>
    </source>
</reference>
<dbReference type="Pfam" id="PF02037">
    <property type="entry name" value="SAP"/>
    <property type="match status" value="1"/>
</dbReference>
<evidence type="ECO:0000256" key="7">
    <source>
        <dbReference type="ARBA" id="ARBA00022833"/>
    </source>
</evidence>
<dbReference type="InterPro" id="IPR013083">
    <property type="entry name" value="Znf_RING/FYVE/PHD"/>
</dbReference>
<dbReference type="PROSITE" id="PS50800">
    <property type="entry name" value="SAP"/>
    <property type="match status" value="1"/>
</dbReference>
<evidence type="ECO:0000259" key="12">
    <source>
        <dbReference type="PROSITE" id="PS51466"/>
    </source>
</evidence>
<dbReference type="GO" id="GO:0016874">
    <property type="term" value="F:ligase activity"/>
    <property type="evidence" value="ECO:0007669"/>
    <property type="project" value="UniProtKB-KW"/>
</dbReference>
<evidence type="ECO:0000313" key="13">
    <source>
        <dbReference type="EMBL" id="KAL1868464.1"/>
    </source>
</evidence>
<protein>
    <submittedName>
        <fullName evidence="13">E3 SUMO-protein ligase pli1</fullName>
    </submittedName>
</protein>
<dbReference type="Proteomes" id="UP001583177">
    <property type="component" value="Unassembled WGS sequence"/>
</dbReference>
<feature type="compositionally biased region" description="Low complexity" evidence="9">
    <location>
        <begin position="396"/>
        <end position="416"/>
    </location>
</feature>
<evidence type="ECO:0000256" key="4">
    <source>
        <dbReference type="ARBA" id="ARBA00022723"/>
    </source>
</evidence>
<evidence type="ECO:0000256" key="8">
    <source>
        <dbReference type="PROSITE-ProRule" id="PRU00452"/>
    </source>
</evidence>
<dbReference type="EMBL" id="JAWRVE010000045">
    <property type="protein sequence ID" value="KAL1868464.1"/>
    <property type="molecule type" value="Genomic_DNA"/>
</dbReference>
<dbReference type="InterPro" id="IPR004181">
    <property type="entry name" value="Znf_MIZ"/>
</dbReference>
<dbReference type="InterPro" id="IPR038654">
    <property type="entry name" value="PINIT_sf"/>
</dbReference>
<evidence type="ECO:0000259" key="11">
    <source>
        <dbReference type="PROSITE" id="PS51044"/>
    </source>
</evidence>
<comment type="pathway">
    <text evidence="1">Protein modification; protein sumoylation.</text>
</comment>
<evidence type="ECO:0000256" key="1">
    <source>
        <dbReference type="ARBA" id="ARBA00004718"/>
    </source>
</evidence>